<proteinExistence type="inferred from homology"/>
<dbReference type="Pfam" id="PF04845">
    <property type="entry name" value="PurA"/>
    <property type="match status" value="1"/>
</dbReference>
<evidence type="ECO:0000313" key="3">
    <source>
        <dbReference type="EMBL" id="CAH0101398.1"/>
    </source>
</evidence>
<dbReference type="OrthoDB" id="6352742at2759"/>
<dbReference type="Proteomes" id="UP000789390">
    <property type="component" value="Unassembled WGS sequence"/>
</dbReference>
<accession>A0A8J2WJX9</accession>
<comment type="caution">
    <text evidence="3">The sequence shown here is derived from an EMBL/GenBank/DDBJ whole genome shotgun (WGS) entry which is preliminary data.</text>
</comment>
<dbReference type="Gene3D" id="3.30.2450.30">
    <property type="match status" value="1"/>
</dbReference>
<keyword evidence="4" id="KW-1185">Reference proteome</keyword>
<dbReference type="InterPro" id="IPR006628">
    <property type="entry name" value="PUR-bd_fam"/>
</dbReference>
<name>A0A8J2WJX9_9CRUS</name>
<keyword evidence="2" id="KW-0238">DNA-binding</keyword>
<evidence type="ECO:0000256" key="1">
    <source>
        <dbReference type="ARBA" id="ARBA00009251"/>
    </source>
</evidence>
<evidence type="ECO:0000256" key="2">
    <source>
        <dbReference type="ARBA" id="ARBA00023125"/>
    </source>
</evidence>
<organism evidence="3 4">
    <name type="scientific">Daphnia galeata</name>
    <dbReference type="NCBI Taxonomy" id="27404"/>
    <lineage>
        <taxon>Eukaryota</taxon>
        <taxon>Metazoa</taxon>
        <taxon>Ecdysozoa</taxon>
        <taxon>Arthropoda</taxon>
        <taxon>Crustacea</taxon>
        <taxon>Branchiopoda</taxon>
        <taxon>Diplostraca</taxon>
        <taxon>Cladocera</taxon>
        <taxon>Anomopoda</taxon>
        <taxon>Daphniidae</taxon>
        <taxon>Daphnia</taxon>
    </lineage>
</organism>
<protein>
    <submittedName>
        <fullName evidence="3">Uncharacterized protein</fullName>
    </submittedName>
</protein>
<dbReference type="AlphaFoldDB" id="A0A8J2WJX9"/>
<evidence type="ECO:0000313" key="4">
    <source>
        <dbReference type="Proteomes" id="UP000789390"/>
    </source>
</evidence>
<reference evidence="3" key="1">
    <citation type="submission" date="2021-11" db="EMBL/GenBank/DDBJ databases">
        <authorList>
            <person name="Schell T."/>
        </authorList>
    </citation>
    <scope>NUCLEOTIDE SEQUENCE</scope>
    <source>
        <strain evidence="3">M5</strain>
    </source>
</reference>
<comment type="similarity">
    <text evidence="1">Belongs to the PUR DNA-binding protein family.</text>
</comment>
<dbReference type="EMBL" id="CAKKLH010000057">
    <property type="protein sequence ID" value="CAH0101398.1"/>
    <property type="molecule type" value="Genomic_DNA"/>
</dbReference>
<dbReference type="GO" id="GO:0032422">
    <property type="term" value="F:purine-rich negative regulatory element binding"/>
    <property type="evidence" value="ECO:0007669"/>
    <property type="project" value="InterPro"/>
</dbReference>
<gene>
    <name evidence="3" type="ORF">DGAL_LOCUS3729</name>
</gene>
<dbReference type="GO" id="GO:0000977">
    <property type="term" value="F:RNA polymerase II transcription regulatory region sequence-specific DNA binding"/>
    <property type="evidence" value="ECO:0007669"/>
    <property type="project" value="InterPro"/>
</dbReference>
<sequence>MSPYFSFCKNMMIRSKEFKIFCKPDAHHGVRLKITETVVKKIYVTLDVAIELCERLKALEQLYWESRPLPRNGRLHSEEMVEQESTYTLDLSVREYRQNLQITQSKKIWTRGPCDSINIPDVGEFRRELFHLVEELSTNYLTLSVETDDSGISKVLRGNRVAVIYCPIRPWPWTRSYPITELVFDATLVGLILFDRDIDKIREYCEHNYPDLMVDSYVDMNYESDDWNVLYQNLKIRWIRRGQQFRINEHHGTLSLKHEDHWFTA</sequence>